<dbReference type="PANTHER" id="PTHR43228:SF1">
    <property type="entry name" value="TWO-COMPONENT RESPONSE REGULATOR ARR22"/>
    <property type="match status" value="1"/>
</dbReference>
<organism evidence="3 4">
    <name type="scientific">candidate division WWE3 bacterium CG_4_10_14_0_2_um_filter_41_14</name>
    <dbReference type="NCBI Taxonomy" id="1975072"/>
    <lineage>
        <taxon>Bacteria</taxon>
        <taxon>Katanobacteria</taxon>
    </lineage>
</organism>
<name>A0A2M7TGJ6_UNCKA</name>
<sequence length="171" mass="19275">MGKSILVIEDETFLRELYISLLEEEEGYTVSSAENGLEGLVLAVNNSYDLIWSDIMLPIIDGLSALEHINKLGIILSKFVFVNNLGQDEVIKKAFNLGADAYWINSAHTPDQLKTFATELINDTSAIDRSQINELTNLPSNKTYKELRPKILKFTSLKELEMIEAKLKIQI</sequence>
<gene>
    <name evidence="3" type="ORF">COY32_05450</name>
</gene>
<dbReference type="SUPFAM" id="SSF52172">
    <property type="entry name" value="CheY-like"/>
    <property type="match status" value="1"/>
</dbReference>
<dbReference type="InterPro" id="IPR011006">
    <property type="entry name" value="CheY-like_superfamily"/>
</dbReference>
<dbReference type="PROSITE" id="PS50110">
    <property type="entry name" value="RESPONSE_REGULATORY"/>
    <property type="match status" value="1"/>
</dbReference>
<dbReference type="SMART" id="SM00448">
    <property type="entry name" value="REC"/>
    <property type="match status" value="1"/>
</dbReference>
<protein>
    <recommendedName>
        <fullName evidence="2">Response regulatory domain-containing protein</fullName>
    </recommendedName>
</protein>
<comment type="caution">
    <text evidence="3">The sequence shown here is derived from an EMBL/GenBank/DDBJ whole genome shotgun (WGS) entry which is preliminary data.</text>
</comment>
<dbReference type="GO" id="GO:0000160">
    <property type="term" value="P:phosphorelay signal transduction system"/>
    <property type="evidence" value="ECO:0007669"/>
    <property type="project" value="InterPro"/>
</dbReference>
<dbReference type="AlphaFoldDB" id="A0A2M7TGJ6"/>
<evidence type="ECO:0000259" key="2">
    <source>
        <dbReference type="PROSITE" id="PS50110"/>
    </source>
</evidence>
<dbReference type="PANTHER" id="PTHR43228">
    <property type="entry name" value="TWO-COMPONENT RESPONSE REGULATOR"/>
    <property type="match status" value="1"/>
</dbReference>
<dbReference type="InterPro" id="IPR052048">
    <property type="entry name" value="ST_Response_Regulator"/>
</dbReference>
<feature type="modified residue" description="4-aspartylphosphate" evidence="1">
    <location>
        <position position="54"/>
    </location>
</feature>
<reference evidence="4" key="1">
    <citation type="submission" date="2017-09" db="EMBL/GenBank/DDBJ databases">
        <title>Depth-based differentiation of microbial function through sediment-hosted aquifers and enrichment of novel symbionts in the deep terrestrial subsurface.</title>
        <authorList>
            <person name="Probst A.J."/>
            <person name="Ladd B."/>
            <person name="Jarett J.K."/>
            <person name="Geller-Mcgrath D.E."/>
            <person name="Sieber C.M.K."/>
            <person name="Emerson J.B."/>
            <person name="Anantharaman K."/>
            <person name="Thomas B.C."/>
            <person name="Malmstrom R."/>
            <person name="Stieglmeier M."/>
            <person name="Klingl A."/>
            <person name="Woyke T."/>
            <person name="Ryan C.M."/>
            <person name="Banfield J.F."/>
        </authorList>
    </citation>
    <scope>NUCLEOTIDE SEQUENCE [LARGE SCALE GENOMIC DNA]</scope>
</reference>
<proteinExistence type="predicted"/>
<evidence type="ECO:0000256" key="1">
    <source>
        <dbReference type="PROSITE-ProRule" id="PRU00169"/>
    </source>
</evidence>
<evidence type="ECO:0000313" key="4">
    <source>
        <dbReference type="Proteomes" id="UP000228920"/>
    </source>
</evidence>
<keyword evidence="1" id="KW-0597">Phosphoprotein</keyword>
<dbReference type="InterPro" id="IPR001789">
    <property type="entry name" value="Sig_transdc_resp-reg_receiver"/>
</dbReference>
<dbReference type="EMBL" id="PFNL01000145">
    <property type="protein sequence ID" value="PIZ45243.1"/>
    <property type="molecule type" value="Genomic_DNA"/>
</dbReference>
<evidence type="ECO:0000313" key="3">
    <source>
        <dbReference type="EMBL" id="PIZ45243.1"/>
    </source>
</evidence>
<dbReference type="Pfam" id="PF00072">
    <property type="entry name" value="Response_reg"/>
    <property type="match status" value="1"/>
</dbReference>
<feature type="domain" description="Response regulatory" evidence="2">
    <location>
        <begin position="4"/>
        <end position="120"/>
    </location>
</feature>
<dbReference type="Proteomes" id="UP000228920">
    <property type="component" value="Unassembled WGS sequence"/>
</dbReference>
<dbReference type="Gene3D" id="3.40.50.2300">
    <property type="match status" value="1"/>
</dbReference>
<accession>A0A2M7TGJ6</accession>